<organism evidence="2 3">
    <name type="scientific">candidate division WWE3 bacterium</name>
    <dbReference type="NCBI Taxonomy" id="2053526"/>
    <lineage>
        <taxon>Bacteria</taxon>
        <taxon>Katanobacteria</taxon>
    </lineage>
</organism>
<evidence type="ECO:0000313" key="2">
    <source>
        <dbReference type="EMBL" id="MCA9392202.1"/>
    </source>
</evidence>
<keyword evidence="1" id="KW-1133">Transmembrane helix</keyword>
<comment type="caution">
    <text evidence="2">The sequence shown here is derived from an EMBL/GenBank/DDBJ whole genome shotgun (WGS) entry which is preliminary data.</text>
</comment>
<dbReference type="Proteomes" id="UP000751518">
    <property type="component" value="Unassembled WGS sequence"/>
</dbReference>
<sequence>MAEPVLITIIAGILLKNSVRQWFKTNDISTAIKNTIGISLFELFYVSALFIAGNLLLSNVLNAVTKSKLASEFVPLVLYFVSYFIYLYFDRTGAIDKELNKTKKDGGMYQHRPELKNSLVVTGLKEALFVGIIYVAASFTVFVVAIVASSLI</sequence>
<keyword evidence="1" id="KW-0472">Membrane</keyword>
<reference evidence="2" key="2">
    <citation type="journal article" date="2021" name="Microbiome">
        <title>Successional dynamics and alternative stable states in a saline activated sludge microbial community over 9 years.</title>
        <authorList>
            <person name="Wang Y."/>
            <person name="Ye J."/>
            <person name="Ju F."/>
            <person name="Liu L."/>
            <person name="Boyd J.A."/>
            <person name="Deng Y."/>
            <person name="Parks D.H."/>
            <person name="Jiang X."/>
            <person name="Yin X."/>
            <person name="Woodcroft B.J."/>
            <person name="Tyson G.W."/>
            <person name="Hugenholtz P."/>
            <person name="Polz M.F."/>
            <person name="Zhang T."/>
        </authorList>
    </citation>
    <scope>NUCLEOTIDE SEQUENCE</scope>
    <source>
        <strain evidence="2">HKST-UBA03</strain>
    </source>
</reference>
<dbReference type="AlphaFoldDB" id="A0A955RS80"/>
<name>A0A955RS80_UNCKA</name>
<reference evidence="2" key="1">
    <citation type="submission" date="2020-04" db="EMBL/GenBank/DDBJ databases">
        <authorList>
            <person name="Zhang T."/>
        </authorList>
    </citation>
    <scope>NUCLEOTIDE SEQUENCE</scope>
    <source>
        <strain evidence="2">HKST-UBA03</strain>
    </source>
</reference>
<protein>
    <recommendedName>
        <fullName evidence="4">DUF3899 domain-containing protein</fullName>
    </recommendedName>
</protein>
<dbReference type="EMBL" id="JAGQKZ010000027">
    <property type="protein sequence ID" value="MCA9392202.1"/>
    <property type="molecule type" value="Genomic_DNA"/>
</dbReference>
<evidence type="ECO:0000313" key="3">
    <source>
        <dbReference type="Proteomes" id="UP000751518"/>
    </source>
</evidence>
<gene>
    <name evidence="2" type="ORF">KC614_03305</name>
</gene>
<feature type="transmembrane region" description="Helical" evidence="1">
    <location>
        <begin position="127"/>
        <end position="148"/>
    </location>
</feature>
<accession>A0A955RS80</accession>
<feature type="transmembrane region" description="Helical" evidence="1">
    <location>
        <begin position="36"/>
        <end position="57"/>
    </location>
</feature>
<evidence type="ECO:0008006" key="4">
    <source>
        <dbReference type="Google" id="ProtNLM"/>
    </source>
</evidence>
<evidence type="ECO:0000256" key="1">
    <source>
        <dbReference type="SAM" id="Phobius"/>
    </source>
</evidence>
<feature type="transmembrane region" description="Helical" evidence="1">
    <location>
        <begin position="69"/>
        <end position="89"/>
    </location>
</feature>
<proteinExistence type="predicted"/>
<keyword evidence="1" id="KW-0812">Transmembrane</keyword>